<dbReference type="Proteomes" id="UP000512115">
    <property type="component" value="Chromosome"/>
</dbReference>
<evidence type="ECO:0000313" key="13">
    <source>
        <dbReference type="EMBL" id="VED77893.1"/>
    </source>
</evidence>
<accession>A0A370V388</accession>
<dbReference type="Proteomes" id="UP000254454">
    <property type="component" value="Unassembled WGS sequence"/>
</dbReference>
<dbReference type="Proteomes" id="UP000518474">
    <property type="component" value="Unassembled WGS sequence"/>
</dbReference>
<evidence type="ECO:0000313" key="14">
    <source>
        <dbReference type="Proteomes" id="UP000254454"/>
    </source>
</evidence>
<dbReference type="PANTHER" id="PTHR33121:SF69">
    <property type="entry name" value="ANTI-FLHC(2)FLHD(4) FACTOR YDIV-RELATED"/>
    <property type="match status" value="1"/>
</dbReference>
<dbReference type="EMBL" id="CP058207">
    <property type="protein sequence ID" value="QLP26986.1"/>
    <property type="molecule type" value="Genomic_DNA"/>
</dbReference>
<reference evidence="13 15" key="2">
    <citation type="submission" date="2018-12" db="EMBL/GenBank/DDBJ databases">
        <authorList>
            <consortium name="Pathogen Informatics"/>
        </authorList>
    </citation>
    <scope>NUCLEOTIDE SEQUENCE [LARGE SCALE GENOMIC DNA]</scope>
    <source>
        <strain evidence="13 15">NCTC8196</strain>
    </source>
</reference>
<evidence type="ECO:0000313" key="11">
    <source>
        <dbReference type="EMBL" id="QLX30091.1"/>
    </source>
</evidence>
<reference evidence="8 20" key="4">
    <citation type="submission" date="2021-05" db="EMBL/GenBank/DDBJ databases">
        <title>Genome sequence of E. marmotae isolates.</title>
        <authorList>
            <person name="Binsker U."/>
            <person name="Hammerl J.A."/>
        </authorList>
    </citation>
    <scope>NUCLEOTIDE SEQUENCE [LARGE SCALE GENOMIC DNA]</scope>
    <source>
        <strain evidence="8 20">21-MO00586</strain>
    </source>
</reference>
<name>A0A2B7LW63_9ESCH</name>
<dbReference type="EMBL" id="JAHCRT010000002">
    <property type="protein sequence ID" value="MDQ9292981.1"/>
    <property type="molecule type" value="Genomic_DNA"/>
</dbReference>
<dbReference type="Proteomes" id="UP001206878">
    <property type="component" value="Unassembled WGS sequence"/>
</dbReference>
<dbReference type="Proteomes" id="UP000512146">
    <property type="component" value="Chromosome"/>
</dbReference>
<evidence type="ECO:0000313" key="19">
    <source>
        <dbReference type="Proteomes" id="UP000518474"/>
    </source>
</evidence>
<evidence type="ECO:0000313" key="18">
    <source>
        <dbReference type="Proteomes" id="UP000512146"/>
    </source>
</evidence>
<dbReference type="KEGG" id="ema:C1192_03750"/>
<keyword evidence="2" id="KW-0678">Repressor</keyword>
<dbReference type="InterPro" id="IPR035919">
    <property type="entry name" value="EAL_sf"/>
</dbReference>
<proteinExistence type="inferred from homology"/>
<dbReference type="EMBL" id="JABXPT010000003">
    <property type="protein sequence ID" value="MBA7898352.1"/>
    <property type="molecule type" value="Genomic_DNA"/>
</dbReference>
<evidence type="ECO:0000313" key="15">
    <source>
        <dbReference type="Proteomes" id="UP000277464"/>
    </source>
</evidence>
<evidence type="ECO:0000313" key="16">
    <source>
        <dbReference type="Proteomes" id="UP000510862"/>
    </source>
</evidence>
<gene>
    <name evidence="12" type="primary">ydiV</name>
    <name evidence="13" type="synonym">cdgR</name>
    <name evidence="12" type="ORF">C4A13_01213</name>
    <name evidence="9" type="ORF">HV018_10025</name>
    <name evidence="6" type="ORF">HV245_09175</name>
    <name evidence="11" type="ORF">HV276_10375</name>
    <name evidence="10" type="ORF">HV284_02355</name>
    <name evidence="8" type="ORF">KJE03_05685</name>
    <name evidence="13" type="ORF">NCTC8196_02217</name>
    <name evidence="7" type="ORF">NVV43_01905</name>
</gene>
<dbReference type="GeneID" id="86946246"/>
<dbReference type="EMBL" id="JANPXH010000001">
    <property type="protein sequence ID" value="MCR6674372.1"/>
    <property type="molecule type" value="Genomic_DNA"/>
</dbReference>
<evidence type="ECO:0000313" key="9">
    <source>
        <dbReference type="EMBL" id="QLP26986.1"/>
    </source>
</evidence>
<dbReference type="Proteomes" id="UP000510862">
    <property type="component" value="Chromosome"/>
</dbReference>
<evidence type="ECO:0000256" key="4">
    <source>
        <dbReference type="ARBA" id="ARBA00023163"/>
    </source>
</evidence>
<keyword evidence="20" id="KW-1185">Reference proteome</keyword>
<protein>
    <submittedName>
        <fullName evidence="6">EAL domain-containing protein</fullName>
    </submittedName>
    <submittedName>
        <fullName evidence="12">Putative anti-FlhC(2)FlhD(4) factor YdiV</fullName>
    </submittedName>
    <submittedName>
        <fullName evidence="13">Putative diguanylate phosphodiesterase</fullName>
    </submittedName>
</protein>
<evidence type="ECO:0000313" key="10">
    <source>
        <dbReference type="EMBL" id="QLV00006.1"/>
    </source>
</evidence>
<dbReference type="GO" id="GO:0071111">
    <property type="term" value="F:cyclic-guanylate-specific phosphodiesterase activity"/>
    <property type="evidence" value="ECO:0007669"/>
    <property type="project" value="InterPro"/>
</dbReference>
<dbReference type="PANTHER" id="PTHR33121">
    <property type="entry name" value="CYCLIC DI-GMP PHOSPHODIESTERASE PDEF"/>
    <property type="match status" value="1"/>
</dbReference>
<keyword evidence="4" id="KW-0804">Transcription</keyword>
<evidence type="ECO:0000256" key="3">
    <source>
        <dbReference type="ARBA" id="ARBA00023015"/>
    </source>
</evidence>
<evidence type="ECO:0000313" key="17">
    <source>
        <dbReference type="Proteomes" id="UP000512115"/>
    </source>
</evidence>
<evidence type="ECO:0000313" key="8">
    <source>
        <dbReference type="EMBL" id="MDQ9292981.1"/>
    </source>
</evidence>
<feature type="domain" description="EAL" evidence="5">
    <location>
        <begin position="13"/>
        <end position="223"/>
    </location>
</feature>
<reference evidence="7" key="5">
    <citation type="submission" date="2022-07" db="EMBL/GenBank/DDBJ databases">
        <title>Diversity of ethanolamine utilization by human commensal Escherichia coli.</title>
        <authorList>
            <person name="Jubelin G."/>
        </authorList>
    </citation>
    <scope>NUCLEOTIDE SEQUENCE</scope>
    <source>
        <strain evidence="7">S1</strain>
    </source>
</reference>
<sequence>MKVLLENVYHSDCYFLPIRDSQQNLVGIELITHFSSEDGTVRIPTTRVMAQLSEEQHWQLFVEQLELLKSCQHFFIRHKLFAWVNLTPQVARLLLIDNNYAAQLLKIPFVELRINENYPQLNEGKDNYNLLHLSQIFPLVLGNLGAGNSTMKAIFDGLFTRVMLDKGFVQQQIANTSFAPFIRAIHAQISPCCNYIIAAGIDTSGMLAKITPYGFHALQGSLWPAVPVSKVTTLVQR</sequence>
<evidence type="ECO:0000313" key="6">
    <source>
        <dbReference type="EMBL" id="MBA7898352.1"/>
    </source>
</evidence>
<evidence type="ECO:0000256" key="2">
    <source>
        <dbReference type="ARBA" id="ARBA00022491"/>
    </source>
</evidence>
<evidence type="ECO:0000313" key="12">
    <source>
        <dbReference type="EMBL" id="RDR23393.1"/>
    </source>
</evidence>
<accession>A0A2B7LW63</accession>
<dbReference type="InterPro" id="IPR001633">
    <property type="entry name" value="EAL_dom"/>
</dbReference>
<dbReference type="InterPro" id="IPR050706">
    <property type="entry name" value="Cyclic-di-GMP_PDE-like"/>
</dbReference>
<dbReference type="SUPFAM" id="SSF141868">
    <property type="entry name" value="EAL domain-like"/>
    <property type="match status" value="1"/>
</dbReference>
<comment type="similarity">
    <text evidence="1">Belongs to the YdiV family.</text>
</comment>
<keyword evidence="3" id="KW-0805">Transcription regulation</keyword>
<organism evidence="12 14">
    <name type="scientific">Escherichia marmotae</name>
    <dbReference type="NCBI Taxonomy" id="1499973"/>
    <lineage>
        <taxon>Bacteria</taxon>
        <taxon>Pseudomonadati</taxon>
        <taxon>Pseudomonadota</taxon>
        <taxon>Gammaproteobacteria</taxon>
        <taxon>Enterobacterales</taxon>
        <taxon>Enterobacteriaceae</taxon>
        <taxon>Escherichia</taxon>
    </lineage>
</organism>
<dbReference type="EMBL" id="QONO01000195">
    <property type="protein sequence ID" value="RDR23393.1"/>
    <property type="molecule type" value="Genomic_DNA"/>
</dbReference>
<dbReference type="Pfam" id="PF00563">
    <property type="entry name" value="EAL"/>
    <property type="match status" value="1"/>
</dbReference>
<dbReference type="RefSeq" id="WP_000866247.1">
    <property type="nucleotide sequence ID" value="NZ_ADKG01000008.1"/>
</dbReference>
<dbReference type="EMBL" id="LR134270">
    <property type="protein sequence ID" value="VED77893.1"/>
    <property type="molecule type" value="Genomic_DNA"/>
</dbReference>
<dbReference type="EMBL" id="CP056165">
    <property type="protein sequence ID" value="QLX30091.1"/>
    <property type="molecule type" value="Genomic_DNA"/>
</dbReference>
<dbReference type="EMBL" id="CP056159">
    <property type="protein sequence ID" value="QLV00006.1"/>
    <property type="molecule type" value="Genomic_DNA"/>
</dbReference>
<evidence type="ECO:0000313" key="7">
    <source>
        <dbReference type="EMBL" id="MCR6674372.1"/>
    </source>
</evidence>
<evidence type="ECO:0000259" key="5">
    <source>
        <dbReference type="Pfam" id="PF00563"/>
    </source>
</evidence>
<dbReference type="Gene3D" id="3.20.20.450">
    <property type="entry name" value="EAL domain"/>
    <property type="match status" value="1"/>
</dbReference>
<reference evidence="12 14" key="1">
    <citation type="submission" date="2018-06" db="EMBL/GenBank/DDBJ databases">
        <title>Recombination Drives Gene Content and Phenotype Evolution in Wild Type E. coli Strains.</title>
        <authorList>
            <person name="Field C.M."/>
            <person name="Silander O.K."/>
            <person name="Van Nimwegen E."/>
        </authorList>
    </citation>
    <scope>NUCLEOTIDE SEQUENCE [LARGE SCALE GENOMIC DNA]</scope>
    <source>
        <strain evidence="12 14">SC344</strain>
    </source>
</reference>
<dbReference type="Proteomes" id="UP000277464">
    <property type="component" value="Chromosome"/>
</dbReference>
<evidence type="ECO:0000313" key="20">
    <source>
        <dbReference type="Proteomes" id="UP001235723"/>
    </source>
</evidence>
<dbReference type="Proteomes" id="UP001235723">
    <property type="component" value="Unassembled WGS sequence"/>
</dbReference>
<reference evidence="16 17" key="3">
    <citation type="submission" date="2020-06" db="EMBL/GenBank/DDBJ databases">
        <title>REHAB project genomes.</title>
        <authorList>
            <person name="Shaw L.P."/>
        </authorList>
    </citation>
    <scope>NUCLEOTIDE SEQUENCE [LARGE SCALE GENOMIC DNA]</scope>
    <source>
        <strain evidence="9 16">RHB42-C09</strain>
        <strain evidence="6 19">RHBSTW-00604</strain>
        <strain evidence="11 18">RHBSTW-00777</strain>
        <strain evidence="10 17">RHBSTW-00814</strain>
    </source>
</reference>
<dbReference type="AlphaFoldDB" id="A0A2B7LW63"/>
<evidence type="ECO:0000256" key="1">
    <source>
        <dbReference type="ARBA" id="ARBA00010927"/>
    </source>
</evidence>